<evidence type="ECO:0000313" key="1">
    <source>
        <dbReference type="EMBL" id="KAI0037668.1"/>
    </source>
</evidence>
<evidence type="ECO:0000313" key="2">
    <source>
        <dbReference type="Proteomes" id="UP000814033"/>
    </source>
</evidence>
<protein>
    <submittedName>
        <fullName evidence="1">Uncharacterized protein</fullName>
    </submittedName>
</protein>
<proteinExistence type="predicted"/>
<reference evidence="1" key="2">
    <citation type="journal article" date="2022" name="New Phytol.">
        <title>Evolutionary transition to the ectomycorrhizal habit in the genomes of a hyperdiverse lineage of mushroom-forming fungi.</title>
        <authorList>
            <person name="Looney B."/>
            <person name="Miyauchi S."/>
            <person name="Morin E."/>
            <person name="Drula E."/>
            <person name="Courty P.E."/>
            <person name="Kohler A."/>
            <person name="Kuo A."/>
            <person name="LaButti K."/>
            <person name="Pangilinan J."/>
            <person name="Lipzen A."/>
            <person name="Riley R."/>
            <person name="Andreopoulos W."/>
            <person name="He G."/>
            <person name="Johnson J."/>
            <person name="Nolan M."/>
            <person name="Tritt A."/>
            <person name="Barry K.W."/>
            <person name="Grigoriev I.V."/>
            <person name="Nagy L.G."/>
            <person name="Hibbett D."/>
            <person name="Henrissat B."/>
            <person name="Matheny P.B."/>
            <person name="Labbe J."/>
            <person name="Martin F.M."/>
        </authorList>
    </citation>
    <scope>NUCLEOTIDE SEQUENCE</scope>
    <source>
        <strain evidence="1">FP105234-sp</strain>
    </source>
</reference>
<comment type="caution">
    <text evidence="1">The sequence shown here is derived from an EMBL/GenBank/DDBJ whole genome shotgun (WGS) entry which is preliminary data.</text>
</comment>
<reference evidence="1" key="1">
    <citation type="submission" date="2021-02" db="EMBL/GenBank/DDBJ databases">
        <authorList>
            <consortium name="DOE Joint Genome Institute"/>
            <person name="Ahrendt S."/>
            <person name="Looney B.P."/>
            <person name="Miyauchi S."/>
            <person name="Morin E."/>
            <person name="Drula E."/>
            <person name="Courty P.E."/>
            <person name="Chicoki N."/>
            <person name="Fauchery L."/>
            <person name="Kohler A."/>
            <person name="Kuo A."/>
            <person name="Labutti K."/>
            <person name="Pangilinan J."/>
            <person name="Lipzen A."/>
            <person name="Riley R."/>
            <person name="Andreopoulos W."/>
            <person name="He G."/>
            <person name="Johnson J."/>
            <person name="Barry K.W."/>
            <person name="Grigoriev I.V."/>
            <person name="Nagy L."/>
            <person name="Hibbett D."/>
            <person name="Henrissat B."/>
            <person name="Matheny P.B."/>
            <person name="Labbe J."/>
            <person name="Martin F."/>
        </authorList>
    </citation>
    <scope>NUCLEOTIDE SEQUENCE</scope>
    <source>
        <strain evidence="1">FP105234-sp</strain>
    </source>
</reference>
<organism evidence="1 2">
    <name type="scientific">Auriscalpium vulgare</name>
    <dbReference type="NCBI Taxonomy" id="40419"/>
    <lineage>
        <taxon>Eukaryota</taxon>
        <taxon>Fungi</taxon>
        <taxon>Dikarya</taxon>
        <taxon>Basidiomycota</taxon>
        <taxon>Agaricomycotina</taxon>
        <taxon>Agaricomycetes</taxon>
        <taxon>Russulales</taxon>
        <taxon>Auriscalpiaceae</taxon>
        <taxon>Auriscalpium</taxon>
    </lineage>
</organism>
<dbReference type="Proteomes" id="UP000814033">
    <property type="component" value="Unassembled WGS sequence"/>
</dbReference>
<keyword evidence="2" id="KW-1185">Reference proteome</keyword>
<accession>A0ACB8R106</accession>
<name>A0ACB8R106_9AGAM</name>
<sequence length="84" mass="8705">MDTWIAESVAGTQDQPFSQKDASGKSRRTGAPPSPPLFCTTTSPPLAPASSRPPPRLLILPPTQPSEPVRLAVADVRGAGITSA</sequence>
<dbReference type="EMBL" id="MU276792">
    <property type="protein sequence ID" value="KAI0037668.1"/>
    <property type="molecule type" value="Genomic_DNA"/>
</dbReference>
<gene>
    <name evidence="1" type="ORF">FA95DRAFT_1613998</name>
</gene>